<protein>
    <recommendedName>
        <fullName evidence="3">HIRAN domain-containing protein</fullName>
    </recommendedName>
</protein>
<proteinExistence type="predicted"/>
<dbReference type="Proteomes" id="UP000094224">
    <property type="component" value="Unassembled WGS sequence"/>
</dbReference>
<reference evidence="2" key="1">
    <citation type="submission" date="2016-09" db="EMBL/GenBank/DDBJ databases">
        <authorList>
            <person name="Greninger A.L."/>
            <person name="Jerome K.R."/>
            <person name="Mcnair B."/>
            <person name="Wallis C."/>
            <person name="Fang F."/>
        </authorList>
    </citation>
    <scope>NUCLEOTIDE SEQUENCE [LARGE SCALE GENOMIC DNA]</scope>
    <source>
        <strain evidence="2">BC1_M4</strain>
    </source>
</reference>
<dbReference type="AlphaFoldDB" id="A0A1E3SGJ3"/>
<dbReference type="OrthoDB" id="9812156at2"/>
<evidence type="ECO:0000313" key="1">
    <source>
        <dbReference type="EMBL" id="ODR01277.1"/>
    </source>
</evidence>
<evidence type="ECO:0000313" key="2">
    <source>
        <dbReference type="Proteomes" id="UP000094224"/>
    </source>
</evidence>
<dbReference type="EMBL" id="MIHC01000059">
    <property type="protein sequence ID" value="ODR01277.1"/>
    <property type="molecule type" value="Genomic_DNA"/>
</dbReference>
<gene>
    <name evidence="1" type="ORF">BHQ21_23740</name>
</gene>
<dbReference type="RefSeq" id="WP_069402739.1">
    <property type="nucleotide sequence ID" value="NZ_JACKTB010000070.1"/>
</dbReference>
<name>A0A1E3SGJ3_9MYCO</name>
<accession>A0A1E3SGJ3</accession>
<dbReference type="STRING" id="243061.AWC25_15985"/>
<comment type="caution">
    <text evidence="1">The sequence shown here is derived from an EMBL/GenBank/DDBJ whole genome shotgun (WGS) entry which is preliminary data.</text>
</comment>
<sequence>MAMPYALWSGGNSWCEYQLTTEADDLPAIRSLFEDPWFDGSQTIERVPIDLVPEPDSPRCDWSVSVRGWGQTLGYLDPETAQAWAPILRRVIASEFVPRTNGKIFARNYDSWDGGDEFSANVYINLGQPNEALPINDPPTLPYTLLPRSSIVQVTKEDLHTDVLLKFVPQAQGGHGVLFVTLHEQAPAASKSKPHVEVRIDDECIGQLTPQMSTRFLPMVRHLRDRGLITACWGDITGSAVAAEVRINGIKANEATDEVLNGFPVQLPRLVPELTDPMAYDLTAAAQLMRPNAPVKAMSRPVPPEPEDGAVVRFSRSNGRYAFAAVRRGHLWQTTSTSDWGAMREVMSWSELGARGRNFEQAIGWSDVGAQQHSLTSQKLAVVRFTIQGIYLAAINVADDGSSAGDWYTTITEAAEASLPFGDYASWSDIALYGQHIQVVTAWQGL</sequence>
<evidence type="ECO:0008006" key="3">
    <source>
        <dbReference type="Google" id="ProtNLM"/>
    </source>
</evidence>
<organism evidence="1 2">
    <name type="scientific">Mycobacterium sherrisii</name>
    <dbReference type="NCBI Taxonomy" id="243061"/>
    <lineage>
        <taxon>Bacteria</taxon>
        <taxon>Bacillati</taxon>
        <taxon>Actinomycetota</taxon>
        <taxon>Actinomycetes</taxon>
        <taxon>Mycobacteriales</taxon>
        <taxon>Mycobacteriaceae</taxon>
        <taxon>Mycobacterium</taxon>
        <taxon>Mycobacterium simiae complex</taxon>
    </lineage>
</organism>
<keyword evidence="2" id="KW-1185">Reference proteome</keyword>